<keyword evidence="2" id="KW-0472">Membrane</keyword>
<keyword evidence="4" id="KW-1185">Reference proteome</keyword>
<keyword evidence="1" id="KW-0175">Coiled coil</keyword>
<protein>
    <submittedName>
        <fullName evidence="3">Uncharacterized protein</fullName>
    </submittedName>
</protein>
<feature type="transmembrane region" description="Helical" evidence="2">
    <location>
        <begin position="624"/>
        <end position="644"/>
    </location>
</feature>
<dbReference type="AlphaFoldDB" id="A0A8K0GMY1"/>
<feature type="coiled-coil region" evidence="1">
    <location>
        <begin position="159"/>
        <end position="186"/>
    </location>
</feature>
<dbReference type="EMBL" id="VTPC01000029">
    <property type="protein sequence ID" value="KAF2906059.1"/>
    <property type="molecule type" value="Genomic_DNA"/>
</dbReference>
<name>A0A8K0GMY1_IGNLU</name>
<gene>
    <name evidence="3" type="ORF">ILUMI_00122</name>
</gene>
<dbReference type="GO" id="GO:0051087">
    <property type="term" value="F:protein-folding chaperone binding"/>
    <property type="evidence" value="ECO:0007669"/>
    <property type="project" value="InterPro"/>
</dbReference>
<proteinExistence type="predicted"/>
<organism evidence="3 4">
    <name type="scientific">Ignelater luminosus</name>
    <name type="common">Cucubano</name>
    <name type="synonym">Pyrophorus luminosus</name>
    <dbReference type="NCBI Taxonomy" id="2038154"/>
    <lineage>
        <taxon>Eukaryota</taxon>
        <taxon>Metazoa</taxon>
        <taxon>Ecdysozoa</taxon>
        <taxon>Arthropoda</taxon>
        <taxon>Hexapoda</taxon>
        <taxon>Insecta</taxon>
        <taxon>Pterygota</taxon>
        <taxon>Neoptera</taxon>
        <taxon>Endopterygota</taxon>
        <taxon>Coleoptera</taxon>
        <taxon>Polyphaga</taxon>
        <taxon>Elateriformia</taxon>
        <taxon>Elateroidea</taxon>
        <taxon>Elateridae</taxon>
        <taxon>Agrypninae</taxon>
        <taxon>Pyrophorini</taxon>
        <taxon>Ignelater</taxon>
    </lineage>
</organism>
<dbReference type="SUPFAM" id="SSF63491">
    <property type="entry name" value="BAG domain"/>
    <property type="match status" value="1"/>
</dbReference>
<sequence length="656" mass="76667">MLNTSKDSKISLYISASNLIFPYDLSNTSQQSNGCSGKSFKKDTVLVSDQKKSQNFSEKRKERYNVDYLFQRRKSNRVPSKIPLIKARSLSKEATKDALDSISFILQEINSLENEVQNFSQISSDNNNVREIMKQFLVQINNIDARDDGEIVKKKNDGIFAIQRKIDKLEDYSEDQENEYSTMKKKGPSHDRQSSYIVLYPAGSLRKTYNHSNIPVKSHNTKVPSEILKIPEKHAVIGERSITKNIQQKSSNCQSKYLKEIFFDTNETISQEETKIDNDINISVNYENTKELSEISKIQDECTVITRKSNTKILQVIYQKGNLNNLRKISSDPNEMLMLKKNSKNILVKSNNEKVPSKIPKILRKNPQKLPTRQIFTDTTQIINSKDIQVDNSNNTLVRSSKVKTQLKKSKSPNECSFIYRRRNIRNLQEMFRKYPSEDSKQISFDFNKTLNSKEIQTELFFNIEKCDKESQCSTDDTERNMEVIHRNNFRRIHYFRKKKKKCYYRHFKKANSGWLLNSCILLEFLLSYFQHNLESVAVSKFKNINGNVNSALTRSVEWKTKFDKNADKIKSKYKTNIESIEKIKNAVCQNTAKEIFQLKKKFEDPNREVLFFDDECDSIMFRIFRMVVFQLQMLMLLVVMITIEMPSINFYPVPL</sequence>
<evidence type="ECO:0000313" key="4">
    <source>
        <dbReference type="Proteomes" id="UP000801492"/>
    </source>
</evidence>
<keyword evidence="2" id="KW-0812">Transmembrane</keyword>
<reference evidence="3" key="1">
    <citation type="submission" date="2019-08" db="EMBL/GenBank/DDBJ databases">
        <title>The genome of the North American firefly Photinus pyralis.</title>
        <authorList>
            <consortium name="Photinus pyralis genome working group"/>
            <person name="Fallon T.R."/>
            <person name="Sander Lower S.E."/>
            <person name="Weng J.-K."/>
        </authorList>
    </citation>
    <scope>NUCLEOTIDE SEQUENCE</scope>
    <source>
        <strain evidence="3">TRF0915ILg1</strain>
        <tissue evidence="3">Whole body</tissue>
    </source>
</reference>
<evidence type="ECO:0000256" key="1">
    <source>
        <dbReference type="SAM" id="Coils"/>
    </source>
</evidence>
<dbReference type="InterPro" id="IPR036533">
    <property type="entry name" value="BAG_dom_sf"/>
</dbReference>
<evidence type="ECO:0000313" key="3">
    <source>
        <dbReference type="EMBL" id="KAF2906059.1"/>
    </source>
</evidence>
<dbReference type="Proteomes" id="UP000801492">
    <property type="component" value="Unassembled WGS sequence"/>
</dbReference>
<keyword evidence="2" id="KW-1133">Transmembrane helix</keyword>
<dbReference type="Gene3D" id="1.20.58.120">
    <property type="entry name" value="BAG domain"/>
    <property type="match status" value="1"/>
</dbReference>
<evidence type="ECO:0000256" key="2">
    <source>
        <dbReference type="SAM" id="Phobius"/>
    </source>
</evidence>
<accession>A0A8K0GMY1</accession>
<comment type="caution">
    <text evidence="3">The sequence shown here is derived from an EMBL/GenBank/DDBJ whole genome shotgun (WGS) entry which is preliminary data.</text>
</comment>